<evidence type="ECO:0000313" key="1">
    <source>
        <dbReference type="EMBL" id="CAG8484291.1"/>
    </source>
</evidence>
<gene>
    <name evidence="1" type="ORF">ACOLOM_LOCUS2112</name>
</gene>
<sequence length="223" mass="25104">MSPSTVMPLAHALISEFLESNKYHNTLSEFRKEAKEFIEDNSEIQPNRSLLSIVQDYMKREADNLDVCERKIDEDLYSSEDTSSYPRYICETFSQIHNSNILTISLHNVASSSYVDNDYETTSTPTIITGSADKTIKFTSLLTGDTFNTLDFHQGGILAIDFHPIRSNLMLSASMDGSCALVDASTRDIKQVFKDHQKPVVRAKFSLDGSMFVTASYDHSLNF</sequence>
<dbReference type="Proteomes" id="UP000789525">
    <property type="component" value="Unassembled WGS sequence"/>
</dbReference>
<keyword evidence="2" id="KW-1185">Reference proteome</keyword>
<evidence type="ECO:0000313" key="2">
    <source>
        <dbReference type="Proteomes" id="UP000789525"/>
    </source>
</evidence>
<reference evidence="1" key="1">
    <citation type="submission" date="2021-06" db="EMBL/GenBank/DDBJ databases">
        <authorList>
            <person name="Kallberg Y."/>
            <person name="Tangrot J."/>
            <person name="Rosling A."/>
        </authorList>
    </citation>
    <scope>NUCLEOTIDE SEQUENCE</scope>
    <source>
        <strain evidence="1">CL356</strain>
    </source>
</reference>
<dbReference type="EMBL" id="CAJVPT010002610">
    <property type="protein sequence ID" value="CAG8484291.1"/>
    <property type="molecule type" value="Genomic_DNA"/>
</dbReference>
<comment type="caution">
    <text evidence="1">The sequence shown here is derived from an EMBL/GenBank/DDBJ whole genome shotgun (WGS) entry which is preliminary data.</text>
</comment>
<name>A0ACA9KQS0_9GLOM</name>
<organism evidence="1 2">
    <name type="scientific">Acaulospora colombiana</name>
    <dbReference type="NCBI Taxonomy" id="27376"/>
    <lineage>
        <taxon>Eukaryota</taxon>
        <taxon>Fungi</taxon>
        <taxon>Fungi incertae sedis</taxon>
        <taxon>Mucoromycota</taxon>
        <taxon>Glomeromycotina</taxon>
        <taxon>Glomeromycetes</taxon>
        <taxon>Diversisporales</taxon>
        <taxon>Acaulosporaceae</taxon>
        <taxon>Acaulospora</taxon>
    </lineage>
</organism>
<protein>
    <submittedName>
        <fullName evidence="1">5340_t:CDS:1</fullName>
    </submittedName>
</protein>
<accession>A0ACA9KQS0</accession>
<proteinExistence type="predicted"/>